<accession>A0A182K2I3</accession>
<feature type="transmembrane region" description="Helical" evidence="9">
    <location>
        <begin position="156"/>
        <end position="177"/>
    </location>
</feature>
<evidence type="ECO:0000256" key="9">
    <source>
        <dbReference type="RuleBase" id="RU367081"/>
    </source>
</evidence>
<dbReference type="GO" id="GO:0016095">
    <property type="term" value="P:polyprenol catabolic process"/>
    <property type="evidence" value="ECO:0007669"/>
    <property type="project" value="UniProtKB-UniRule"/>
</dbReference>
<dbReference type="PROSITE" id="PS50244">
    <property type="entry name" value="S5A_REDUCTASE"/>
    <property type="match status" value="1"/>
</dbReference>
<name>A0A182K2I3_9DIPT</name>
<protein>
    <recommendedName>
        <fullName evidence="7 9">Polyprenal reductase</fullName>
        <ecNumber evidence="2 9">1.3.1.94</ecNumber>
    </recommendedName>
</protein>
<comment type="pathway">
    <text evidence="9">Protein modification; protein glycosylation.</text>
</comment>
<evidence type="ECO:0000256" key="6">
    <source>
        <dbReference type="ARBA" id="ARBA00046320"/>
    </source>
</evidence>
<comment type="catalytic activity">
    <reaction evidence="8 9">
        <text>a di-trans,poly-cis-dolichal + NADP(+) = a di-trans,poly-cis-polyprenal + NADPH + H(+)</text>
        <dbReference type="Rhea" id="RHEA:80727"/>
        <dbReference type="Rhea" id="RHEA-COMP:19536"/>
        <dbReference type="Rhea" id="RHEA-COMP:19537"/>
        <dbReference type="ChEBI" id="CHEBI:15378"/>
        <dbReference type="ChEBI" id="CHEBI:57783"/>
        <dbReference type="ChEBI" id="CHEBI:58349"/>
        <dbReference type="ChEBI" id="CHEBI:231623"/>
        <dbReference type="ChEBI" id="CHEBI:231637"/>
        <dbReference type="EC" id="1.3.1.94"/>
    </reaction>
    <physiologicalReaction direction="right-to-left" evidence="8 9">
        <dbReference type="Rhea" id="RHEA:80729"/>
    </physiologicalReaction>
</comment>
<dbReference type="PANTHER" id="PTHR14624:SF0">
    <property type="entry name" value="POLYPRENOL REDUCTASE"/>
    <property type="match status" value="1"/>
</dbReference>
<sequence>MLTWFELRSINLINFLFINLIVTIVVLGGLLATIEKHLPTAIRQTFRYGKHAIKGSPDRLVSLLEVPKAWFKHFYVFAALWSVAGFAVMMDTYLTGKPAPDYVIAFLDTMATNRRMVRTTPTETMIAITLITLQCLRRFYETWFVQVFSSKLKMNLSAYLVGYIHYFGTIVAILSQAEGFTRTGPVSLPTNGYRFEPSLRLALCIAVFYYAWFHQYRSNAILANLRKDKQGKVVNQKHSLPSGDYFDVISSPHMFFEIVMYVSLFGVLHRNSSMVYVLLWVLSNQLMNSWLTHQWYVENFPNYPKQRKALVPFVL</sequence>
<evidence type="ECO:0000256" key="5">
    <source>
        <dbReference type="ARBA" id="ARBA00023136"/>
    </source>
</evidence>
<feature type="domain" description="3-oxo-5-alpha-steroid 4-dehydrogenase C-terminal" evidence="10">
    <location>
        <begin position="199"/>
        <end position="315"/>
    </location>
</feature>
<evidence type="ECO:0000256" key="3">
    <source>
        <dbReference type="ARBA" id="ARBA00022692"/>
    </source>
</evidence>
<feature type="transmembrane region" description="Helical" evidence="9">
    <location>
        <begin position="74"/>
        <end position="96"/>
    </location>
</feature>
<dbReference type="GO" id="GO:0003865">
    <property type="term" value="F:3-oxo-5-alpha-steroid 4-dehydrogenase activity"/>
    <property type="evidence" value="ECO:0007669"/>
    <property type="project" value="TreeGrafter"/>
</dbReference>
<evidence type="ECO:0000259" key="10">
    <source>
        <dbReference type="Pfam" id="PF02544"/>
    </source>
</evidence>
<keyword evidence="9" id="KW-0560">Oxidoreductase</keyword>
<comment type="subcellular location">
    <subcellularLocation>
        <location evidence="1">Endomembrane system</location>
        <topology evidence="1">Multi-pass membrane protein</topology>
    </subcellularLocation>
    <subcellularLocation>
        <location evidence="9">Endoplasmic reticulum membrane</location>
    </subcellularLocation>
</comment>
<dbReference type="EC" id="1.3.1.94" evidence="2 9"/>
<reference evidence="11" key="2">
    <citation type="submission" date="2020-05" db="UniProtKB">
        <authorList>
            <consortium name="EnsemblMetazoa"/>
        </authorList>
    </citation>
    <scope>IDENTIFICATION</scope>
    <source>
        <strain evidence="11">ACHKN1017</strain>
    </source>
</reference>
<evidence type="ECO:0000256" key="7">
    <source>
        <dbReference type="ARBA" id="ARBA00047186"/>
    </source>
</evidence>
<dbReference type="UniPathway" id="UPA00378"/>
<evidence type="ECO:0000313" key="12">
    <source>
        <dbReference type="Proteomes" id="UP000075881"/>
    </source>
</evidence>
<dbReference type="GO" id="GO:0005789">
    <property type="term" value="C:endoplasmic reticulum membrane"/>
    <property type="evidence" value="ECO:0007669"/>
    <property type="project" value="UniProtKB-SubCell"/>
</dbReference>
<keyword evidence="4 9" id="KW-1133">Transmembrane helix</keyword>
<dbReference type="STRING" id="43041.A0A182K2I3"/>
<feature type="transmembrane region" description="Helical" evidence="9">
    <location>
        <begin position="197"/>
        <end position="213"/>
    </location>
</feature>
<organism evidence="11 12">
    <name type="scientific">Anopheles christyi</name>
    <dbReference type="NCBI Taxonomy" id="43041"/>
    <lineage>
        <taxon>Eukaryota</taxon>
        <taxon>Metazoa</taxon>
        <taxon>Ecdysozoa</taxon>
        <taxon>Arthropoda</taxon>
        <taxon>Hexapoda</taxon>
        <taxon>Insecta</taxon>
        <taxon>Pterygota</taxon>
        <taxon>Neoptera</taxon>
        <taxon>Endopterygota</taxon>
        <taxon>Diptera</taxon>
        <taxon>Nematocera</taxon>
        <taxon>Culicoidea</taxon>
        <taxon>Culicidae</taxon>
        <taxon>Anophelinae</taxon>
        <taxon>Anopheles</taxon>
    </lineage>
</organism>
<reference evidence="12" key="1">
    <citation type="submission" date="2013-03" db="EMBL/GenBank/DDBJ databases">
        <title>The Genome Sequence of Anopheles christyi ACHKN1017.</title>
        <authorList>
            <consortium name="The Broad Institute Genomics Platform"/>
            <person name="Neafsey D.E."/>
            <person name="Besansky N."/>
            <person name="Walker B."/>
            <person name="Young S.K."/>
            <person name="Zeng Q."/>
            <person name="Gargeya S."/>
            <person name="Fitzgerald M."/>
            <person name="Haas B."/>
            <person name="Abouelleil A."/>
            <person name="Allen A.W."/>
            <person name="Alvarado L."/>
            <person name="Arachchi H.M."/>
            <person name="Berlin A.M."/>
            <person name="Chapman S.B."/>
            <person name="Gainer-Dewar J."/>
            <person name="Goldberg J."/>
            <person name="Griggs A."/>
            <person name="Gujja S."/>
            <person name="Hansen M."/>
            <person name="Howarth C."/>
            <person name="Imamovic A."/>
            <person name="Ireland A."/>
            <person name="Larimer J."/>
            <person name="McCowan C."/>
            <person name="Murphy C."/>
            <person name="Pearson M."/>
            <person name="Poon T.W."/>
            <person name="Priest M."/>
            <person name="Roberts A."/>
            <person name="Saif S."/>
            <person name="Shea T."/>
            <person name="Sisk P."/>
            <person name="Sykes S."/>
            <person name="Wortman J."/>
            <person name="Nusbaum C."/>
            <person name="Birren B."/>
        </authorList>
    </citation>
    <scope>NUCLEOTIDE SEQUENCE [LARGE SCALE GENOMIC DNA]</scope>
    <source>
        <strain evidence="12">ACHKN1017</strain>
    </source>
</reference>
<proteinExistence type="inferred from homology"/>
<dbReference type="InterPro" id="IPR001104">
    <property type="entry name" value="3-oxo-5_a-steroid_4-DH_C"/>
</dbReference>
<dbReference type="GO" id="GO:0006488">
    <property type="term" value="P:dolichol-linked oligosaccharide biosynthetic process"/>
    <property type="evidence" value="ECO:0007669"/>
    <property type="project" value="UniProtKB-UniRule"/>
</dbReference>
<keyword evidence="9" id="KW-0256">Endoplasmic reticulum</keyword>
<comment type="function">
    <text evidence="9">Plays a key role in early steps of protein N-linked glycosylation by being involved in the conversion of polyprenol into dolichol. Acts as a polyprenal reductase that mediates the reduction of polyprenal into dolichal in a NADP-dependent mechanism. Dolichols are required for the synthesis of dolichol-linked monosaccharides and the oligosaccharide precursor used for N-glycosylation.</text>
</comment>
<evidence type="ECO:0000256" key="1">
    <source>
        <dbReference type="ARBA" id="ARBA00004127"/>
    </source>
</evidence>
<dbReference type="Pfam" id="PF02544">
    <property type="entry name" value="Steroid_dh"/>
    <property type="match status" value="1"/>
</dbReference>
<keyword evidence="5 9" id="KW-0472">Membrane</keyword>
<evidence type="ECO:0000256" key="2">
    <source>
        <dbReference type="ARBA" id="ARBA00012522"/>
    </source>
</evidence>
<keyword evidence="9" id="KW-0521">NADP</keyword>
<keyword evidence="12" id="KW-1185">Reference proteome</keyword>
<dbReference type="VEuPathDB" id="VectorBase:ACHR004967"/>
<evidence type="ECO:0000256" key="4">
    <source>
        <dbReference type="ARBA" id="ARBA00022989"/>
    </source>
</evidence>
<dbReference type="Proteomes" id="UP000075881">
    <property type="component" value="Unassembled WGS sequence"/>
</dbReference>
<dbReference type="AlphaFoldDB" id="A0A182K2I3"/>
<comment type="similarity">
    <text evidence="6 9">Belongs to the steroid 5-alpha reductase family. Polyprenal reductase subfamily.</text>
</comment>
<evidence type="ECO:0000256" key="8">
    <source>
        <dbReference type="ARBA" id="ARBA00049427"/>
    </source>
</evidence>
<feature type="transmembrane region" description="Helical" evidence="9">
    <location>
        <begin position="12"/>
        <end position="34"/>
    </location>
</feature>
<evidence type="ECO:0000313" key="11">
    <source>
        <dbReference type="EnsemblMetazoa" id="ACHR004967-PA"/>
    </source>
</evidence>
<keyword evidence="3 9" id="KW-0812">Transmembrane</keyword>
<dbReference type="InterPro" id="IPR039698">
    <property type="entry name" value="Dfg10/SRD5A3"/>
</dbReference>
<dbReference type="GO" id="GO:0102389">
    <property type="term" value="F:polyprenol reductase activity"/>
    <property type="evidence" value="ECO:0007669"/>
    <property type="project" value="UniProtKB-UniRule"/>
</dbReference>
<dbReference type="GO" id="GO:0160198">
    <property type="term" value="F:polyprenal reductase activity"/>
    <property type="evidence" value="ECO:0007669"/>
    <property type="project" value="UniProtKB-EC"/>
</dbReference>
<dbReference type="PANTHER" id="PTHR14624">
    <property type="entry name" value="DFG10 PROTEIN"/>
    <property type="match status" value="1"/>
</dbReference>
<dbReference type="EnsemblMetazoa" id="ACHR004967-RA">
    <property type="protein sequence ID" value="ACHR004967-PA"/>
    <property type="gene ID" value="ACHR004967"/>
</dbReference>